<evidence type="ECO:0000313" key="4">
    <source>
        <dbReference type="Proteomes" id="UP000008983"/>
    </source>
</evidence>
<keyword evidence="4" id="KW-1185">Reference proteome</keyword>
<dbReference type="GO" id="GO:0047045">
    <property type="term" value="F:testosterone dehydrogenase (NADP+) activity"/>
    <property type="evidence" value="ECO:0007669"/>
    <property type="project" value="UniProtKB-EC"/>
</dbReference>
<organism evidence="3 4">
    <name type="scientific">Ichthyophthirius multifiliis</name>
    <name type="common">White spot disease agent</name>
    <name type="synonym">Ich</name>
    <dbReference type="NCBI Taxonomy" id="5932"/>
    <lineage>
        <taxon>Eukaryota</taxon>
        <taxon>Sar</taxon>
        <taxon>Alveolata</taxon>
        <taxon>Ciliophora</taxon>
        <taxon>Intramacronucleata</taxon>
        <taxon>Oligohymenophorea</taxon>
        <taxon>Hymenostomatida</taxon>
        <taxon>Ophryoglenina</taxon>
        <taxon>Ichthyophthirius</taxon>
    </lineage>
</organism>
<comment type="similarity">
    <text evidence="1">Belongs to the short-chain dehydrogenases/reductases (SDR) family.</text>
</comment>
<name>G0QJM9_ICHMU</name>
<dbReference type="AlphaFoldDB" id="G0QJM9"/>
<protein>
    <submittedName>
        <fullName evidence="3">Short-chain dehydrogenase reductase, putative</fullName>
        <ecNumber evidence="3">1.1.1.64</ecNumber>
    </submittedName>
</protein>
<proteinExistence type="inferred from homology"/>
<gene>
    <name evidence="3" type="ORF">IMG5_006650</name>
</gene>
<dbReference type="PANTHER" id="PTHR43899:SF13">
    <property type="entry name" value="RH59310P"/>
    <property type="match status" value="1"/>
</dbReference>
<dbReference type="STRING" id="857967.G0QJM9"/>
<reference evidence="3 4" key="1">
    <citation type="submission" date="2011-07" db="EMBL/GenBank/DDBJ databases">
        <authorList>
            <person name="Coyne R."/>
            <person name="Brami D."/>
            <person name="Johnson J."/>
            <person name="Hostetler J."/>
            <person name="Hannick L."/>
            <person name="Clark T."/>
            <person name="Cassidy-Hanley D."/>
            <person name="Inman J."/>
        </authorList>
    </citation>
    <scope>NUCLEOTIDE SEQUENCE [LARGE SCALE GENOMIC DNA]</scope>
    <source>
        <strain evidence="3 4">G5</strain>
    </source>
</reference>
<dbReference type="Pfam" id="PF00106">
    <property type="entry name" value="adh_short"/>
    <property type="match status" value="1"/>
</dbReference>
<evidence type="ECO:0000256" key="2">
    <source>
        <dbReference type="ARBA" id="ARBA00023002"/>
    </source>
</evidence>
<dbReference type="InParanoid" id="G0QJM9"/>
<dbReference type="InterPro" id="IPR051019">
    <property type="entry name" value="VLCFA-Steroid_DH"/>
</dbReference>
<dbReference type="PANTHER" id="PTHR43899">
    <property type="entry name" value="RH59310P"/>
    <property type="match status" value="1"/>
</dbReference>
<dbReference type="EC" id="1.1.1.64" evidence="3"/>
<dbReference type="GeneID" id="14910769"/>
<dbReference type="SUPFAM" id="SSF51735">
    <property type="entry name" value="NAD(P)-binding Rossmann-fold domains"/>
    <property type="match status" value="1"/>
</dbReference>
<evidence type="ECO:0000256" key="1">
    <source>
        <dbReference type="ARBA" id="ARBA00006484"/>
    </source>
</evidence>
<sequence>MSKNLIKFIFSLFRKQNNFIKSYGKDTYALITGSSDGIGKQFAIEMAKSGMNLILIARNEQKLNNVKN</sequence>
<evidence type="ECO:0000313" key="3">
    <source>
        <dbReference type="EMBL" id="EGR34579.1"/>
    </source>
</evidence>
<dbReference type="RefSeq" id="XP_004039883.1">
    <property type="nucleotide sequence ID" value="XM_004039835.1"/>
</dbReference>
<dbReference type="InterPro" id="IPR002347">
    <property type="entry name" value="SDR_fam"/>
</dbReference>
<dbReference type="Proteomes" id="UP000008983">
    <property type="component" value="Unassembled WGS sequence"/>
</dbReference>
<dbReference type="OrthoDB" id="418498at2759"/>
<dbReference type="EMBL" id="GL983074">
    <property type="protein sequence ID" value="EGR34579.1"/>
    <property type="molecule type" value="Genomic_DNA"/>
</dbReference>
<accession>G0QJM9</accession>
<dbReference type="InterPro" id="IPR036291">
    <property type="entry name" value="NAD(P)-bd_dom_sf"/>
</dbReference>
<keyword evidence="2 3" id="KW-0560">Oxidoreductase</keyword>
<dbReference type="Gene3D" id="3.40.50.720">
    <property type="entry name" value="NAD(P)-binding Rossmann-like Domain"/>
    <property type="match status" value="1"/>
</dbReference>